<gene>
    <name evidence="4" type="ORF">CBE89_04410</name>
</gene>
<sequence length="688" mass="71398">MGMNSCARIGRAAVAALFVGLGTLALGITQAGATSSPEQMVLAQADPSSVTQKITDNAGVLSSSEKSQLQEKITSLQKDEGLILYMVFENTLPGTAQDYADEFIDAKGPNSAVYVVSVEDRKVGVQTGNAWSSGRSDAMYDAASAHLAEDDFGGSALALADAAVSGSTGSSGSAGGTSSDSGSGAGWLAGGAGALAVAGGGIWVASRRKTKKDNAQNLESARAIEPGDTSALSSLPIETLQELAREELVSTDESIRRGKEELDIATAEFGPERTRPFTRAMNHSTTTLQKAFALQQRLDDSIPESEAERRQMLIEIVSSCGQADDALDAQAADFAKMRDLLINSGSKLDELTQRTVDIRTRITQAEQTLAGLASKHPAEALVSIEDNPHMATVSVGEAEKLLEQGRTLAAQPAGQQGGLVGIIRDSEHAIEVADRLLSGVENAEANLAAAHSNLSALIAEVRGEVEEARQLEAQGKKLGTDADWEALGDVTSRAQQAVSAAEAGQATDPLGHYTTLIAIDSELDERLDAVREATATQARQLDLYTQQMQAAESNIQAAEDVISTRGRVVGAQARTALADAKRLYAQAMQLKNSNLRGAIDASRQAVAAAQTAARRAQDDIDSYRRRQQRQAVSSTAGDIITGMVIGQMLGGGRSYGGGFGGGFGGGGFGGGGFSGGGGGGDSFRGGSF</sequence>
<dbReference type="InterPro" id="IPR007621">
    <property type="entry name" value="TPM_dom"/>
</dbReference>
<protein>
    <submittedName>
        <fullName evidence="4">Chromosome partitioning protein ParA</fullName>
    </submittedName>
</protein>
<dbReference type="Pfam" id="PF04536">
    <property type="entry name" value="TPM_phosphatase"/>
    <property type="match status" value="1"/>
</dbReference>
<name>A0A2Z2J324_CORST</name>
<evidence type="ECO:0000259" key="3">
    <source>
        <dbReference type="Pfam" id="PF04536"/>
    </source>
</evidence>
<feature type="domain" description="TPM" evidence="3">
    <location>
        <begin position="54"/>
        <end position="163"/>
    </location>
</feature>
<dbReference type="Gene3D" id="3.10.310.50">
    <property type="match status" value="1"/>
</dbReference>
<evidence type="ECO:0000313" key="4">
    <source>
        <dbReference type="EMBL" id="ART20817.1"/>
    </source>
</evidence>
<evidence type="ECO:0000256" key="1">
    <source>
        <dbReference type="SAM" id="Coils"/>
    </source>
</evidence>
<feature type="region of interest" description="Disordered" evidence="2">
    <location>
        <begin position="208"/>
        <end position="230"/>
    </location>
</feature>
<evidence type="ECO:0000256" key="2">
    <source>
        <dbReference type="SAM" id="MobiDB-lite"/>
    </source>
</evidence>
<proteinExistence type="predicted"/>
<dbReference type="Proteomes" id="UP000250197">
    <property type="component" value="Chromosome"/>
</dbReference>
<keyword evidence="1" id="KW-0175">Coiled coil</keyword>
<dbReference type="AlphaFoldDB" id="A0A2Z2J324"/>
<reference evidence="4 5" key="1">
    <citation type="submission" date="2017-05" db="EMBL/GenBank/DDBJ databases">
        <title>Complete genome sequence of Corynebacterium striatum KC-Na-1 isolated from Neophocaena asiaeorientalis in Korea.</title>
        <authorList>
            <person name="Kim J.H."/>
            <person name="Lee K."/>
        </authorList>
    </citation>
    <scope>NUCLEOTIDE SEQUENCE [LARGE SCALE GENOMIC DNA]</scope>
    <source>
        <strain evidence="4 5">KC-Na-01</strain>
    </source>
</reference>
<dbReference type="EMBL" id="CP021252">
    <property type="protein sequence ID" value="ART20817.1"/>
    <property type="molecule type" value="Genomic_DNA"/>
</dbReference>
<evidence type="ECO:0000313" key="5">
    <source>
        <dbReference type="Proteomes" id="UP000250197"/>
    </source>
</evidence>
<dbReference type="KEGG" id="cstr:CBE89_04410"/>
<accession>A0A2Z2J324</accession>
<feature type="coiled-coil region" evidence="1">
    <location>
        <begin position="440"/>
        <end position="474"/>
    </location>
</feature>
<organism evidence="4 5">
    <name type="scientific">Corynebacterium striatum</name>
    <dbReference type="NCBI Taxonomy" id="43770"/>
    <lineage>
        <taxon>Bacteria</taxon>
        <taxon>Bacillati</taxon>
        <taxon>Actinomycetota</taxon>
        <taxon>Actinomycetes</taxon>
        <taxon>Mycobacteriales</taxon>
        <taxon>Corynebacteriaceae</taxon>
        <taxon>Corynebacterium</taxon>
    </lineage>
</organism>